<dbReference type="GO" id="GO:0032259">
    <property type="term" value="P:methylation"/>
    <property type="evidence" value="ECO:0007669"/>
    <property type="project" value="UniProtKB-KW"/>
</dbReference>
<keyword evidence="1" id="KW-0808">Transferase</keyword>
<dbReference type="RefSeq" id="WP_311658571.1">
    <property type="nucleotide sequence ID" value="NZ_JAVRHY010000006.1"/>
</dbReference>
<proteinExistence type="predicted"/>
<dbReference type="Proteomes" id="UP001259982">
    <property type="component" value="Unassembled WGS sequence"/>
</dbReference>
<dbReference type="SUPFAM" id="SSF53335">
    <property type="entry name" value="S-adenosyl-L-methionine-dependent methyltransferases"/>
    <property type="match status" value="1"/>
</dbReference>
<dbReference type="InterPro" id="IPR029063">
    <property type="entry name" value="SAM-dependent_MTases_sf"/>
</dbReference>
<dbReference type="Gene3D" id="3.40.50.150">
    <property type="entry name" value="Vaccinia Virus protein VP39"/>
    <property type="match status" value="1"/>
</dbReference>
<name>A0ABU3B7L4_9GAMM</name>
<dbReference type="CDD" id="cd02440">
    <property type="entry name" value="AdoMet_MTases"/>
    <property type="match status" value="1"/>
</dbReference>
<accession>A0ABU3B7L4</accession>
<evidence type="ECO:0000313" key="2">
    <source>
        <dbReference type="Proteomes" id="UP001259982"/>
    </source>
</evidence>
<dbReference type="PRINTS" id="PR00507">
    <property type="entry name" value="N12N6MTFRASE"/>
</dbReference>
<gene>
    <name evidence="1" type="ORF">RM531_08205</name>
</gene>
<evidence type="ECO:0000313" key="1">
    <source>
        <dbReference type="EMBL" id="MDT0618457.1"/>
    </source>
</evidence>
<sequence>MEKLQKKLGQYFTPAWAAELIVQKFFPDLKPGDVALEMCCGEGRFLQALPAGVRGVGVEIDPEMAARARERTGATVIEGDIRSVNLSGIQPSCVIGNPPFEMSILDCVLQRAHALLPDDARAGFILPAYTFQTPSRTLRYHEQWSIQADHLPRTLFPGLSKPLVFAVFTKERERRLVGFAFYEETASIARVREKFRSILESAQGSVWREAIAAALVELGGEASLSEIYGVLQGKRPTPNEFWQAQVRKVVNAFCDRTGPGTYALPGWHGERVPQPMAAAAGAGLMADLFA</sequence>
<keyword evidence="1" id="KW-0489">Methyltransferase</keyword>
<keyword evidence="2" id="KW-1185">Reference proteome</keyword>
<dbReference type="GO" id="GO:0008168">
    <property type="term" value="F:methyltransferase activity"/>
    <property type="evidence" value="ECO:0007669"/>
    <property type="project" value="UniProtKB-KW"/>
</dbReference>
<reference evidence="1 2" key="1">
    <citation type="submission" date="2023-09" db="EMBL/GenBank/DDBJ databases">
        <authorList>
            <person name="Rey-Velasco X."/>
        </authorList>
    </citation>
    <scope>NUCLEOTIDE SEQUENCE [LARGE SCALE GENOMIC DNA]</scope>
    <source>
        <strain evidence="1 2">P385</strain>
    </source>
</reference>
<comment type="caution">
    <text evidence="1">The sequence shown here is derived from an EMBL/GenBank/DDBJ whole genome shotgun (WGS) entry which is preliminary data.</text>
</comment>
<organism evidence="1 2">
    <name type="scientific">Spectribacter acetivorans</name>
    <dbReference type="NCBI Taxonomy" id="3075603"/>
    <lineage>
        <taxon>Bacteria</taxon>
        <taxon>Pseudomonadati</taxon>
        <taxon>Pseudomonadota</taxon>
        <taxon>Gammaproteobacteria</taxon>
        <taxon>Salinisphaerales</taxon>
        <taxon>Salinisphaeraceae</taxon>
        <taxon>Spectribacter</taxon>
    </lineage>
</organism>
<protein>
    <submittedName>
        <fullName evidence="1">Class I SAM-dependent methyltransferase</fullName>
    </submittedName>
</protein>
<dbReference type="EMBL" id="JAVRHY010000006">
    <property type="protein sequence ID" value="MDT0618457.1"/>
    <property type="molecule type" value="Genomic_DNA"/>
</dbReference>